<name>A0A0C2ZD75_9AGAM</name>
<dbReference type="HOGENOM" id="CLU_138299_1_0_1"/>
<organism evidence="1 2">
    <name type="scientific">Scleroderma citrinum Foug A</name>
    <dbReference type="NCBI Taxonomy" id="1036808"/>
    <lineage>
        <taxon>Eukaryota</taxon>
        <taxon>Fungi</taxon>
        <taxon>Dikarya</taxon>
        <taxon>Basidiomycota</taxon>
        <taxon>Agaricomycotina</taxon>
        <taxon>Agaricomycetes</taxon>
        <taxon>Agaricomycetidae</taxon>
        <taxon>Boletales</taxon>
        <taxon>Sclerodermatineae</taxon>
        <taxon>Sclerodermataceae</taxon>
        <taxon>Scleroderma</taxon>
    </lineage>
</organism>
<dbReference type="Proteomes" id="UP000053989">
    <property type="component" value="Unassembled WGS sequence"/>
</dbReference>
<gene>
    <name evidence="1" type="ORF">SCLCIDRAFT_52667</name>
</gene>
<dbReference type="InParanoid" id="A0A0C2ZD75"/>
<feature type="non-terminal residue" evidence="1">
    <location>
        <position position="109"/>
    </location>
</feature>
<reference evidence="1 2" key="1">
    <citation type="submission" date="2014-04" db="EMBL/GenBank/DDBJ databases">
        <authorList>
            <consortium name="DOE Joint Genome Institute"/>
            <person name="Kuo A."/>
            <person name="Kohler A."/>
            <person name="Nagy L.G."/>
            <person name="Floudas D."/>
            <person name="Copeland A."/>
            <person name="Barry K.W."/>
            <person name="Cichocki N."/>
            <person name="Veneault-Fourrey C."/>
            <person name="LaButti K."/>
            <person name="Lindquist E.A."/>
            <person name="Lipzen A."/>
            <person name="Lundell T."/>
            <person name="Morin E."/>
            <person name="Murat C."/>
            <person name="Sun H."/>
            <person name="Tunlid A."/>
            <person name="Henrissat B."/>
            <person name="Grigoriev I.V."/>
            <person name="Hibbett D.S."/>
            <person name="Martin F."/>
            <person name="Nordberg H.P."/>
            <person name="Cantor M.N."/>
            <person name="Hua S.X."/>
        </authorList>
    </citation>
    <scope>NUCLEOTIDE SEQUENCE [LARGE SCALE GENOMIC DNA]</scope>
    <source>
        <strain evidence="1 2">Foug A</strain>
    </source>
</reference>
<evidence type="ECO:0008006" key="3">
    <source>
        <dbReference type="Google" id="ProtNLM"/>
    </source>
</evidence>
<proteinExistence type="predicted"/>
<feature type="non-terminal residue" evidence="1">
    <location>
        <position position="1"/>
    </location>
</feature>
<accession>A0A0C2ZD75</accession>
<protein>
    <recommendedName>
        <fullName evidence="3">CCHC-type domain-containing protein</fullName>
    </recommendedName>
</protein>
<dbReference type="AlphaFoldDB" id="A0A0C2ZD75"/>
<dbReference type="OrthoDB" id="4230923at2759"/>
<reference evidence="2" key="2">
    <citation type="submission" date="2015-01" db="EMBL/GenBank/DDBJ databases">
        <title>Evolutionary Origins and Diversification of the Mycorrhizal Mutualists.</title>
        <authorList>
            <consortium name="DOE Joint Genome Institute"/>
            <consortium name="Mycorrhizal Genomics Consortium"/>
            <person name="Kohler A."/>
            <person name="Kuo A."/>
            <person name="Nagy L.G."/>
            <person name="Floudas D."/>
            <person name="Copeland A."/>
            <person name="Barry K.W."/>
            <person name="Cichocki N."/>
            <person name="Veneault-Fourrey C."/>
            <person name="LaButti K."/>
            <person name="Lindquist E.A."/>
            <person name="Lipzen A."/>
            <person name="Lundell T."/>
            <person name="Morin E."/>
            <person name="Murat C."/>
            <person name="Riley R."/>
            <person name="Ohm R."/>
            <person name="Sun H."/>
            <person name="Tunlid A."/>
            <person name="Henrissat B."/>
            <person name="Grigoriev I.V."/>
            <person name="Hibbett D.S."/>
            <person name="Martin F."/>
        </authorList>
    </citation>
    <scope>NUCLEOTIDE SEQUENCE [LARGE SCALE GENOMIC DNA]</scope>
    <source>
        <strain evidence="2">Foug A</strain>
    </source>
</reference>
<evidence type="ECO:0000313" key="2">
    <source>
        <dbReference type="Proteomes" id="UP000053989"/>
    </source>
</evidence>
<evidence type="ECO:0000313" key="1">
    <source>
        <dbReference type="EMBL" id="KIM50932.1"/>
    </source>
</evidence>
<sequence length="109" mass="12150">SPNQRCTHTIFDFFRPGGANHIIQNCLIILGKRCPTCTLLPKPTCCMKCQSFASSHFAKECKSDHDTCSMCAGEHRTRDCMASLPEGLRCANCKEAGHVAWDRECPIFI</sequence>
<keyword evidence="2" id="KW-1185">Reference proteome</keyword>
<dbReference type="STRING" id="1036808.A0A0C2ZD75"/>
<dbReference type="EMBL" id="KN822307">
    <property type="protein sequence ID" value="KIM50932.1"/>
    <property type="molecule type" value="Genomic_DNA"/>
</dbReference>